<gene>
    <name evidence="1" type="ORF">EZS28_047066</name>
</gene>
<name>A0A5J4TGS0_9EUKA</name>
<organism evidence="1 2">
    <name type="scientific">Streblomastix strix</name>
    <dbReference type="NCBI Taxonomy" id="222440"/>
    <lineage>
        <taxon>Eukaryota</taxon>
        <taxon>Metamonada</taxon>
        <taxon>Preaxostyla</taxon>
        <taxon>Oxymonadida</taxon>
        <taxon>Streblomastigidae</taxon>
        <taxon>Streblomastix</taxon>
    </lineage>
</organism>
<dbReference type="EMBL" id="SNRW01031465">
    <property type="protein sequence ID" value="KAA6357407.1"/>
    <property type="molecule type" value="Genomic_DNA"/>
</dbReference>
<dbReference type="OrthoDB" id="3223806at2759"/>
<dbReference type="Proteomes" id="UP000324800">
    <property type="component" value="Unassembled WGS sequence"/>
</dbReference>
<sequence length="248" mass="27775">MECVPLKFIPGEQLAQFRIFPKLAGVFMCPYEKQPITLEDAPLNDGRAILKILINNGQTVLQRACSTLIYVSPTVKTFNGHDGQTSEDFAGTEYDDKSEYYFTSKFDIENADVEAVAKQIGSQTTETQDKKSQMQFTSPIKGLHRRGVTDWCLNQFLIGTRYPNTRIALISDTCNSGTMFNLDTTFQSAVDASNVPNAIHIGAARDGTKAQQHGSEVRDMMGRLTREIFKMLEESMKATFIDFDKSLQ</sequence>
<dbReference type="Gene3D" id="3.40.50.1460">
    <property type="match status" value="1"/>
</dbReference>
<evidence type="ECO:0000313" key="1">
    <source>
        <dbReference type="EMBL" id="KAA6357407.1"/>
    </source>
</evidence>
<comment type="caution">
    <text evidence="1">The sequence shown here is derived from an EMBL/GenBank/DDBJ whole genome shotgun (WGS) entry which is preliminary data.</text>
</comment>
<accession>A0A5J4TGS0</accession>
<proteinExistence type="predicted"/>
<dbReference type="AlphaFoldDB" id="A0A5J4TGS0"/>
<protein>
    <submittedName>
        <fullName evidence="1">Uncharacterized protein</fullName>
    </submittedName>
</protein>
<reference evidence="1 2" key="1">
    <citation type="submission" date="2019-03" db="EMBL/GenBank/DDBJ databases">
        <title>Single cell metagenomics reveals metabolic interactions within the superorganism composed of flagellate Streblomastix strix and complex community of Bacteroidetes bacteria on its surface.</title>
        <authorList>
            <person name="Treitli S.C."/>
            <person name="Kolisko M."/>
            <person name="Husnik F."/>
            <person name="Keeling P."/>
            <person name="Hampl V."/>
        </authorList>
    </citation>
    <scope>NUCLEOTIDE SEQUENCE [LARGE SCALE GENOMIC DNA]</scope>
    <source>
        <strain evidence="1">ST1C</strain>
    </source>
</reference>
<evidence type="ECO:0000313" key="2">
    <source>
        <dbReference type="Proteomes" id="UP000324800"/>
    </source>
</evidence>